<name>A0A2T0GZ05_ACTMO</name>
<evidence type="ECO:0000256" key="1">
    <source>
        <dbReference type="ARBA" id="ARBA00004496"/>
    </source>
</evidence>
<evidence type="ECO:0000256" key="4">
    <source>
        <dbReference type="ARBA" id="ARBA00023186"/>
    </source>
</evidence>
<evidence type="ECO:0000313" key="5">
    <source>
        <dbReference type="EMBL" id="PRW64320.1"/>
    </source>
</evidence>
<dbReference type="Proteomes" id="UP000239352">
    <property type="component" value="Unassembled WGS sequence"/>
</dbReference>
<keyword evidence="4" id="KW-0143">Chaperone</keyword>
<dbReference type="AlphaFoldDB" id="A0A2T0GZ05"/>
<dbReference type="STRING" id="1050202.GCA_000384035_02040"/>
<dbReference type="InParanoid" id="A0A2T0GZ05"/>
<gene>
    <name evidence="5" type="ORF">CEP50_05105</name>
</gene>
<evidence type="ECO:0000313" key="6">
    <source>
        <dbReference type="Proteomes" id="UP000239352"/>
    </source>
</evidence>
<reference evidence="5 6" key="1">
    <citation type="submission" date="2018-03" db="EMBL/GenBank/DDBJ databases">
        <title>Actinopolyspora mortivallis from Sahara, screening for active biomolecules.</title>
        <authorList>
            <person name="Selama O."/>
            <person name="Wellington E.M.H."/>
            <person name="Hacene H."/>
        </authorList>
    </citation>
    <scope>NUCLEOTIDE SEQUENCE [LARGE SCALE GENOMIC DNA]</scope>
    <source>
        <strain evidence="5 6">M5A</strain>
    </source>
</reference>
<evidence type="ECO:0000256" key="3">
    <source>
        <dbReference type="ARBA" id="ARBA00022490"/>
    </source>
</evidence>
<dbReference type="EMBL" id="PVSR01000004">
    <property type="protein sequence ID" value="PRW64320.1"/>
    <property type="molecule type" value="Genomic_DNA"/>
</dbReference>
<dbReference type="RefSeq" id="WP_106112770.1">
    <property type="nucleotide sequence ID" value="NZ_PVSR01000004.1"/>
</dbReference>
<comment type="subcellular location">
    <subcellularLocation>
        <location evidence="1">Cytoplasm</location>
    </subcellularLocation>
</comment>
<dbReference type="InterPro" id="IPR025734">
    <property type="entry name" value="EspG"/>
</dbReference>
<comment type="similarity">
    <text evidence="2">Belongs to the EspG family.</text>
</comment>
<proteinExistence type="inferred from homology"/>
<organism evidence="5 6">
    <name type="scientific">Actinopolyspora mortivallis</name>
    <dbReference type="NCBI Taxonomy" id="33906"/>
    <lineage>
        <taxon>Bacteria</taxon>
        <taxon>Bacillati</taxon>
        <taxon>Actinomycetota</taxon>
        <taxon>Actinomycetes</taxon>
        <taxon>Actinopolysporales</taxon>
        <taxon>Actinopolysporaceae</taxon>
        <taxon>Actinopolyspora</taxon>
    </lineage>
</organism>
<evidence type="ECO:0000256" key="2">
    <source>
        <dbReference type="ARBA" id="ARBA00006411"/>
    </source>
</evidence>
<keyword evidence="6" id="KW-1185">Reference proteome</keyword>
<sequence length="281" mass="30774">MTTVRCSYWEFGAVVRHERQRHEAGLVRGVLGRRKFVVPSFVTSRNSGLEEPADPDAVLAEAERGIRRRGWIEEDGQLADQPYEFVTALVHGSSCGFLQIGDPDADEVRVVVAVQQGLAFRIWMCRDEVVIDEVRAADAWKALAAYLPSAEPAEGRPVTVPSSLLAEVAEATDGPGEHHLRMAQALRERGVPAERARDLGEYNRMVDRTTMQIAVAARDTRGALHIGPRAINLHHAPSGRVAIVRQPPDGSNTTVGPADLATVADTTDRLVRELHEDLGDE</sequence>
<accession>A0A2T0GZ05</accession>
<dbReference type="Pfam" id="PF14011">
    <property type="entry name" value="ESX-1_EspG"/>
    <property type="match status" value="1"/>
</dbReference>
<keyword evidence="3" id="KW-0963">Cytoplasm</keyword>
<comment type="caution">
    <text evidence="5">The sequence shown here is derived from an EMBL/GenBank/DDBJ whole genome shotgun (WGS) entry which is preliminary data.</text>
</comment>
<protein>
    <submittedName>
        <fullName evidence="5">ESX secretion-associated protein EspG</fullName>
    </submittedName>
</protein>